<dbReference type="Proteomes" id="UP000095286">
    <property type="component" value="Unplaced"/>
</dbReference>
<evidence type="ECO:0000313" key="1">
    <source>
        <dbReference type="Proteomes" id="UP000095286"/>
    </source>
</evidence>
<dbReference type="WBParaSite" id="RSKR_0000927200.1">
    <property type="protein sequence ID" value="RSKR_0000927200.1"/>
    <property type="gene ID" value="RSKR_0000927200"/>
</dbReference>
<reference evidence="2" key="1">
    <citation type="submission" date="2016-11" db="UniProtKB">
        <authorList>
            <consortium name="WormBaseParasite"/>
        </authorList>
    </citation>
    <scope>IDENTIFICATION</scope>
    <source>
        <strain evidence="2">KR3021</strain>
    </source>
</reference>
<proteinExistence type="predicted"/>
<name>A0AC35UA15_9BILA</name>
<sequence length="453" mass="52017">MPSVCEWSERSFMLEMKPKMELASLYVDCPPIVHKNDTDSQKSDNTQLEKITEVVRVGDHLLELTEEEVLDTNDRKDSGVSSCEPCSKYSAFIEDVALDPKSLSCFTWIDQHRLFMCRIKAVTDGQYLTPKSMARLERDILSFVDIDEFVDVFKSEEKYMLCNNCDTQIYASNSQTQIAVLPDDNYLENAASSLEFFCKTSCSGHHGESQQHYQEYEERIEKFLPAKNKIVLSSSFALFSKKDISPKYIIRSETDKNVIVCATCLEQLGRNESVYEDCFKFYHCAVSLTSKSMMAMSKEKINRPTNFLEFKFETFERYFAYLLLSRCESQSSLKVCIRSLDKRPYMLIWLLDPYVVMTSGNLQKNETDQDDKATHVKSFAALKVLYKIFDSESALNDPRANGGDASVCMIDIPIKACLTFIETLLLNSHVFPPSFRLVGQFCNSFFKLHNLKQ</sequence>
<accession>A0AC35UA15</accession>
<evidence type="ECO:0000313" key="2">
    <source>
        <dbReference type="WBParaSite" id="RSKR_0000927200.1"/>
    </source>
</evidence>
<protein>
    <submittedName>
        <fullName evidence="2">E3 ubiquitin-protein ligase E3D</fullName>
    </submittedName>
</protein>
<organism evidence="1 2">
    <name type="scientific">Rhabditophanes sp. KR3021</name>
    <dbReference type="NCBI Taxonomy" id="114890"/>
    <lineage>
        <taxon>Eukaryota</taxon>
        <taxon>Metazoa</taxon>
        <taxon>Ecdysozoa</taxon>
        <taxon>Nematoda</taxon>
        <taxon>Chromadorea</taxon>
        <taxon>Rhabditida</taxon>
        <taxon>Tylenchina</taxon>
        <taxon>Panagrolaimomorpha</taxon>
        <taxon>Strongyloidoidea</taxon>
        <taxon>Alloionematidae</taxon>
        <taxon>Rhabditophanes</taxon>
    </lineage>
</organism>